<evidence type="ECO:0000313" key="4">
    <source>
        <dbReference type="EMBL" id="TCS59576.1"/>
    </source>
</evidence>
<gene>
    <name evidence="4" type="ORF">EDD52_12112</name>
</gene>
<feature type="domain" description="OmpR/PhoB-type" evidence="3">
    <location>
        <begin position="10"/>
        <end position="107"/>
    </location>
</feature>
<evidence type="ECO:0000313" key="5">
    <source>
        <dbReference type="Proteomes" id="UP000295696"/>
    </source>
</evidence>
<dbReference type="GO" id="GO:0006355">
    <property type="term" value="P:regulation of DNA-templated transcription"/>
    <property type="evidence" value="ECO:0007669"/>
    <property type="project" value="InterPro"/>
</dbReference>
<dbReference type="PROSITE" id="PS51755">
    <property type="entry name" value="OMPR_PHOB"/>
    <property type="match status" value="1"/>
</dbReference>
<comment type="caution">
    <text evidence="4">The sequence shown here is derived from an EMBL/GenBank/DDBJ whole genome shotgun (WGS) entry which is preliminary data.</text>
</comment>
<sequence>MVLPPVDYQAEPIRLGGVNYFWLDGQLLDAEGRTVTLRAKPLRMLEVLLKERGRVLSKDRLSELVWPDAIATDESIARCIADIRKVLGDKKHQIVETFPKQGYRLNVSEPAGSTQALPRRMLWLWLAAACAATILSVNFWLDEPRWAAPETSLALPVAGQHESVAILPFAADAGQNRFLAAGLSDDLEIRLAEMSGIGIVSQAQTHAMAAVLDSPVELSQSLKARYLIAGSVREDGAEIAVSVQLIDGSDGTTVWADRFQGARNNFLAYRQTLPEALVEAMHITLDTRDRQRLSLGGTSDPAAFEDVMRARRELSAFTYDGSLSAERFLRRALEHDPDYARAYAELAAAYAIRLENGWIVLSSADAEKAFYFARKALELDPELWLAHYALGRLHSVVPTGDTAAALKHLRTAMSLQPANDDARIYYAIVTTMAGHPEDALPIFESVMATHPLPPFWYYIGLSNTLFHLGKYEEAEDAVLTCTQQMPNSPYCLRTLVAIYARLGRLDDADWMLAEYETLGYEVTLGALMASAIERDPSMRAFLEESYRMAGIE</sequence>
<dbReference type="Proteomes" id="UP000295696">
    <property type="component" value="Unassembled WGS sequence"/>
</dbReference>
<dbReference type="GO" id="GO:0003677">
    <property type="term" value="F:DNA binding"/>
    <property type="evidence" value="ECO:0007669"/>
    <property type="project" value="UniProtKB-UniRule"/>
</dbReference>
<dbReference type="AlphaFoldDB" id="A0A4R3J4A5"/>
<dbReference type="EMBL" id="SLZU01000021">
    <property type="protein sequence ID" value="TCS59576.1"/>
    <property type="molecule type" value="Genomic_DNA"/>
</dbReference>
<accession>A0A4R3J4A5</accession>
<dbReference type="CDD" id="cd00383">
    <property type="entry name" value="trans_reg_C"/>
    <property type="match status" value="1"/>
</dbReference>
<dbReference type="PANTHER" id="PTHR12558">
    <property type="entry name" value="CELL DIVISION CYCLE 16,23,27"/>
    <property type="match status" value="1"/>
</dbReference>
<dbReference type="InterPro" id="IPR011990">
    <property type="entry name" value="TPR-like_helical_dom_sf"/>
</dbReference>
<name>A0A4R3J4A5_9RHOB</name>
<keyword evidence="1 2" id="KW-0238">DNA-binding</keyword>
<reference evidence="4 5" key="1">
    <citation type="submission" date="2019-03" db="EMBL/GenBank/DDBJ databases">
        <title>Genomic Encyclopedia of Type Strains, Phase IV (KMG-IV): sequencing the most valuable type-strain genomes for metagenomic binning, comparative biology and taxonomic classification.</title>
        <authorList>
            <person name="Goeker M."/>
        </authorList>
    </citation>
    <scope>NUCLEOTIDE SEQUENCE [LARGE SCALE GENOMIC DNA]</scope>
    <source>
        <strain evidence="4 5">DSM 104836</strain>
    </source>
</reference>
<dbReference type="SUPFAM" id="SSF46894">
    <property type="entry name" value="C-terminal effector domain of the bipartite response regulators"/>
    <property type="match status" value="1"/>
</dbReference>
<dbReference type="InterPro" id="IPR016032">
    <property type="entry name" value="Sig_transdc_resp-reg_C-effctor"/>
</dbReference>
<feature type="DNA-binding region" description="OmpR/PhoB-type" evidence="2">
    <location>
        <begin position="10"/>
        <end position="107"/>
    </location>
</feature>
<evidence type="ECO:0000259" key="3">
    <source>
        <dbReference type="PROSITE" id="PS51755"/>
    </source>
</evidence>
<dbReference type="Pfam" id="PF00486">
    <property type="entry name" value="Trans_reg_C"/>
    <property type="match status" value="1"/>
</dbReference>
<dbReference type="InterPro" id="IPR036388">
    <property type="entry name" value="WH-like_DNA-bd_sf"/>
</dbReference>
<dbReference type="SMART" id="SM00862">
    <property type="entry name" value="Trans_reg_C"/>
    <property type="match status" value="1"/>
</dbReference>
<dbReference type="SUPFAM" id="SSF48452">
    <property type="entry name" value="TPR-like"/>
    <property type="match status" value="1"/>
</dbReference>
<dbReference type="Gene3D" id="1.25.40.10">
    <property type="entry name" value="Tetratricopeptide repeat domain"/>
    <property type="match status" value="1"/>
</dbReference>
<evidence type="ECO:0000256" key="2">
    <source>
        <dbReference type="PROSITE-ProRule" id="PRU01091"/>
    </source>
</evidence>
<dbReference type="PANTHER" id="PTHR12558:SF33">
    <property type="entry name" value="BLL7664 PROTEIN"/>
    <property type="match status" value="1"/>
</dbReference>
<proteinExistence type="predicted"/>
<keyword evidence="5" id="KW-1185">Reference proteome</keyword>
<dbReference type="InterPro" id="IPR001867">
    <property type="entry name" value="OmpR/PhoB-type_DNA-bd"/>
</dbReference>
<dbReference type="RefSeq" id="WP_165907592.1">
    <property type="nucleotide sequence ID" value="NZ_SLZU01000021.1"/>
</dbReference>
<protein>
    <submittedName>
        <fullName evidence="4">Tetratricopeptide repeat protein</fullName>
    </submittedName>
</protein>
<evidence type="ECO:0000256" key="1">
    <source>
        <dbReference type="ARBA" id="ARBA00023125"/>
    </source>
</evidence>
<organism evidence="4 5">
    <name type="scientific">Primorskyibacter sedentarius</name>
    <dbReference type="NCBI Taxonomy" id="745311"/>
    <lineage>
        <taxon>Bacteria</taxon>
        <taxon>Pseudomonadati</taxon>
        <taxon>Pseudomonadota</taxon>
        <taxon>Alphaproteobacteria</taxon>
        <taxon>Rhodobacterales</taxon>
        <taxon>Roseobacteraceae</taxon>
        <taxon>Primorskyibacter</taxon>
    </lineage>
</organism>
<dbReference type="Pfam" id="PF14559">
    <property type="entry name" value="TPR_19"/>
    <property type="match status" value="1"/>
</dbReference>
<dbReference type="Gene3D" id="1.10.10.10">
    <property type="entry name" value="Winged helix-like DNA-binding domain superfamily/Winged helix DNA-binding domain"/>
    <property type="match status" value="1"/>
</dbReference>
<dbReference type="GO" id="GO:0000160">
    <property type="term" value="P:phosphorelay signal transduction system"/>
    <property type="evidence" value="ECO:0007669"/>
    <property type="project" value="InterPro"/>
</dbReference>